<organism evidence="10 12">
    <name type="scientific">Streptomyces lavendulae subsp. lavendulae</name>
    <dbReference type="NCBI Taxonomy" id="58340"/>
    <lineage>
        <taxon>Bacteria</taxon>
        <taxon>Bacillati</taxon>
        <taxon>Actinomycetota</taxon>
        <taxon>Actinomycetes</taxon>
        <taxon>Kitasatosporales</taxon>
        <taxon>Streptomycetaceae</taxon>
        <taxon>Streptomyces</taxon>
    </lineage>
</organism>
<dbReference type="OrthoDB" id="9810298at2"/>
<evidence type="ECO:0000259" key="8">
    <source>
        <dbReference type="Pfam" id="PF01379"/>
    </source>
</evidence>
<dbReference type="KEGG" id="slx:SLAV_39025"/>
<feature type="domain" description="Porphobilinogen deaminase N-terminal" evidence="8">
    <location>
        <begin position="10"/>
        <end position="220"/>
    </location>
</feature>
<comment type="catalytic activity">
    <reaction evidence="6">
        <text>4 porphobilinogen + H2O = hydroxymethylbilane + 4 NH4(+)</text>
        <dbReference type="Rhea" id="RHEA:13185"/>
        <dbReference type="ChEBI" id="CHEBI:15377"/>
        <dbReference type="ChEBI" id="CHEBI:28938"/>
        <dbReference type="ChEBI" id="CHEBI:57845"/>
        <dbReference type="ChEBI" id="CHEBI:58126"/>
        <dbReference type="EC" id="2.5.1.61"/>
    </reaction>
</comment>
<protein>
    <recommendedName>
        <fullName evidence="3 7">Hydroxymethylbilane synthase</fullName>
        <ecNumber evidence="3 7">2.5.1.61</ecNumber>
    </recommendedName>
</protein>
<dbReference type="PIRSF" id="PIRSF001438">
    <property type="entry name" value="4pyrrol_synth_OHMeBilane_synth"/>
    <property type="match status" value="1"/>
</dbReference>
<reference evidence="10 12" key="1">
    <citation type="submission" date="2017-11" db="EMBL/GenBank/DDBJ databases">
        <title>Complete genome sequence of Streptomyces lavendulae subsp. lavendulae CCM 3239 (formerly 'Streptomyces aureofaciens CCM 3239'), the producer of the angucycline-type antibiotic auricin.</title>
        <authorList>
            <person name="Busche T."/>
            <person name="Novakova R."/>
            <person name="Al'Dilaimi A."/>
            <person name="Homerova D."/>
            <person name="Feckova L."/>
            <person name="Rezuchova B."/>
            <person name="Mingyar E."/>
            <person name="Csolleiova D."/>
            <person name="Bekeova C."/>
            <person name="Winkler A."/>
            <person name="Sevcikova B."/>
            <person name="Kalinowski J."/>
            <person name="Kormanec J."/>
            <person name="Ruckert C."/>
        </authorList>
    </citation>
    <scope>NUCLEOTIDE SEQUENCE [LARGE SCALE GENOMIC DNA]</scope>
    <source>
        <strain evidence="10 12">CCM 3239</strain>
    </source>
</reference>
<dbReference type="PANTHER" id="PTHR11557">
    <property type="entry name" value="PORPHOBILINOGEN DEAMINASE"/>
    <property type="match status" value="1"/>
</dbReference>
<keyword evidence="5" id="KW-0627">Porphyrin biosynthesis</keyword>
<comment type="function">
    <text evidence="1">Tetrapolymerization of the monopyrrole PBG into the hydroxymethylbilane pre-uroporphyrinogen in several discrete steps.</text>
</comment>
<dbReference type="GO" id="GO:0005737">
    <property type="term" value="C:cytoplasm"/>
    <property type="evidence" value="ECO:0007669"/>
    <property type="project" value="UniProtKB-UniRule"/>
</dbReference>
<dbReference type="GO" id="GO:0006783">
    <property type="term" value="P:heme biosynthetic process"/>
    <property type="evidence" value="ECO:0007669"/>
    <property type="project" value="TreeGrafter"/>
</dbReference>
<dbReference type="GO" id="GO:0004418">
    <property type="term" value="F:hydroxymethylbilane synthase activity"/>
    <property type="evidence" value="ECO:0007669"/>
    <property type="project" value="UniProtKB-UniRule"/>
</dbReference>
<dbReference type="Proteomes" id="UP000231791">
    <property type="component" value="Chromosome"/>
</dbReference>
<dbReference type="GeneID" id="49388737"/>
<dbReference type="Pfam" id="PF01379">
    <property type="entry name" value="Porphobil_deam"/>
    <property type="match status" value="1"/>
</dbReference>
<dbReference type="RefSeq" id="WP_030239897.1">
    <property type="nucleotide sequence ID" value="NZ_CP024985.1"/>
</dbReference>
<dbReference type="EMBL" id="CP024985">
    <property type="protein sequence ID" value="ATZ22003.1"/>
    <property type="molecule type" value="Genomic_DNA"/>
</dbReference>
<dbReference type="Gene3D" id="3.40.190.10">
    <property type="entry name" value="Periplasmic binding protein-like II"/>
    <property type="match status" value="2"/>
</dbReference>
<keyword evidence="4 10" id="KW-0808">Transferase</keyword>
<dbReference type="AlphaFoldDB" id="A0A2K8P8C5"/>
<evidence type="ECO:0000259" key="9">
    <source>
        <dbReference type="Pfam" id="PF03900"/>
    </source>
</evidence>
<dbReference type="InterPro" id="IPR000860">
    <property type="entry name" value="HemC"/>
</dbReference>
<evidence type="ECO:0000256" key="1">
    <source>
        <dbReference type="ARBA" id="ARBA00002869"/>
    </source>
</evidence>
<evidence type="ECO:0000313" key="10">
    <source>
        <dbReference type="EMBL" id="ATZ22003.1"/>
    </source>
</evidence>
<gene>
    <name evidence="10" type="primary">hemC1</name>
    <name evidence="11" type="synonym">hemC3</name>
    <name evidence="10" type="ORF">SLAV_00365</name>
    <name evidence="11" type="ORF">SLAV_39025</name>
</gene>
<dbReference type="KEGG" id="slx:SLAV_00365"/>
<evidence type="ECO:0000313" key="11">
    <source>
        <dbReference type="EMBL" id="ATZ29568.1"/>
    </source>
</evidence>
<evidence type="ECO:0000256" key="5">
    <source>
        <dbReference type="ARBA" id="ARBA00023244"/>
    </source>
</evidence>
<dbReference type="InterPro" id="IPR022417">
    <property type="entry name" value="Porphobilin_deaminase_N"/>
</dbReference>
<proteinExistence type="inferred from homology"/>
<dbReference type="PANTHER" id="PTHR11557:SF0">
    <property type="entry name" value="PORPHOBILINOGEN DEAMINASE"/>
    <property type="match status" value="1"/>
</dbReference>
<sequence length="319" mass="33159">MTTLAPQAVVRLGTRPSPMAMEQTGRFAQAFHACHPQLTLDIRKITSEGDAHRGPLSQIGGKGAFTRRADTHLLDGRVDATIACAKDLPGSHDRAPGTAVAAVLPREDVRDVLVLPVGHQPVTLAELPPGTRVGTSAPRRAALLASLFPQLVPVPIRGNADSRLDRLDHGRLGADVMIAALAGLRRLGFADRAGEVLDPTLWLPATGAGIIVVEHRADDTVTGGLLAPLTHPATRILLDAERAVLAELAGGCLTAASAHATLDDTGRVIVRAAVLDPAGGPSVRAEASGSTEHAAEIGRRTARALLNAGALRLLAVTHE</sequence>
<evidence type="ECO:0000256" key="7">
    <source>
        <dbReference type="NCBIfam" id="TIGR00212"/>
    </source>
</evidence>
<dbReference type="EC" id="2.5.1.61" evidence="3 7"/>
<comment type="similarity">
    <text evidence="2">Belongs to the HMBS family.</text>
</comment>
<dbReference type="InterPro" id="IPR022418">
    <property type="entry name" value="Porphobilinogen_deaminase_C"/>
</dbReference>
<evidence type="ECO:0000313" key="12">
    <source>
        <dbReference type="Proteomes" id="UP000231791"/>
    </source>
</evidence>
<dbReference type="NCBIfam" id="TIGR00212">
    <property type="entry name" value="hemC"/>
    <property type="match status" value="1"/>
</dbReference>
<accession>A0A2K8P8C5</accession>
<dbReference type="SUPFAM" id="SSF53850">
    <property type="entry name" value="Periplasmic binding protein-like II"/>
    <property type="match status" value="1"/>
</dbReference>
<evidence type="ECO:0000256" key="4">
    <source>
        <dbReference type="ARBA" id="ARBA00022679"/>
    </source>
</evidence>
<dbReference type="Pfam" id="PF03900">
    <property type="entry name" value="Porphobil_deamC"/>
    <property type="match status" value="1"/>
</dbReference>
<feature type="domain" description="Porphobilinogen deaminase C-terminal" evidence="9">
    <location>
        <begin position="240"/>
        <end position="307"/>
    </location>
</feature>
<dbReference type="InterPro" id="IPR036803">
    <property type="entry name" value="Porphobilinogen_deaminase_C_sf"/>
</dbReference>
<keyword evidence="12" id="KW-1185">Reference proteome</keyword>
<dbReference type="EMBL" id="CP024985">
    <property type="protein sequence ID" value="ATZ29568.1"/>
    <property type="molecule type" value="Genomic_DNA"/>
</dbReference>
<name>A0A2K8P8C5_STRLA</name>
<evidence type="ECO:0000256" key="6">
    <source>
        <dbReference type="ARBA" id="ARBA00048169"/>
    </source>
</evidence>
<dbReference type="PRINTS" id="PR00151">
    <property type="entry name" value="PORPHBDMNASE"/>
</dbReference>
<dbReference type="SUPFAM" id="SSF54782">
    <property type="entry name" value="Porphobilinogen deaminase (hydroxymethylbilane synthase), C-terminal domain"/>
    <property type="match status" value="1"/>
</dbReference>
<evidence type="ECO:0000256" key="3">
    <source>
        <dbReference type="ARBA" id="ARBA00012655"/>
    </source>
</evidence>
<evidence type="ECO:0000256" key="2">
    <source>
        <dbReference type="ARBA" id="ARBA00005638"/>
    </source>
</evidence>
<dbReference type="Gene3D" id="3.30.160.40">
    <property type="entry name" value="Porphobilinogen deaminase, C-terminal domain"/>
    <property type="match status" value="1"/>
</dbReference>